<keyword evidence="3" id="KW-1185">Reference proteome</keyword>
<evidence type="ECO:0000313" key="3">
    <source>
        <dbReference type="Proteomes" id="UP001286313"/>
    </source>
</evidence>
<keyword evidence="1" id="KW-0472">Membrane</keyword>
<name>A0AAE1FA09_PETCI</name>
<gene>
    <name evidence="2" type="ORF">Pcinc_025013</name>
</gene>
<protein>
    <submittedName>
        <fullName evidence="2">Uncharacterized protein</fullName>
    </submittedName>
</protein>
<keyword evidence="1" id="KW-1133">Transmembrane helix</keyword>
<feature type="non-terminal residue" evidence="2">
    <location>
        <position position="1"/>
    </location>
</feature>
<comment type="caution">
    <text evidence="2">The sequence shown here is derived from an EMBL/GenBank/DDBJ whole genome shotgun (WGS) entry which is preliminary data.</text>
</comment>
<dbReference type="AlphaFoldDB" id="A0AAE1FA09"/>
<dbReference type="Proteomes" id="UP001286313">
    <property type="component" value="Unassembled WGS sequence"/>
</dbReference>
<accession>A0AAE1FA09</accession>
<sequence>AHRVSSGKDFCKSTGPLLIDGSLTAAVSVLGARVLIMELMKQMYTMPNGRR</sequence>
<evidence type="ECO:0000313" key="2">
    <source>
        <dbReference type="EMBL" id="KAK3869689.1"/>
    </source>
</evidence>
<feature type="transmembrane region" description="Helical" evidence="1">
    <location>
        <begin position="17"/>
        <end position="36"/>
    </location>
</feature>
<proteinExistence type="predicted"/>
<evidence type="ECO:0000256" key="1">
    <source>
        <dbReference type="SAM" id="Phobius"/>
    </source>
</evidence>
<keyword evidence="1" id="KW-0812">Transmembrane</keyword>
<reference evidence="2" key="1">
    <citation type="submission" date="2023-10" db="EMBL/GenBank/DDBJ databases">
        <title>Genome assemblies of two species of porcelain crab, Petrolisthes cinctipes and Petrolisthes manimaculis (Anomura: Porcellanidae).</title>
        <authorList>
            <person name="Angst P."/>
        </authorList>
    </citation>
    <scope>NUCLEOTIDE SEQUENCE</scope>
    <source>
        <strain evidence="2">PB745_01</strain>
        <tissue evidence="2">Gill</tissue>
    </source>
</reference>
<dbReference type="EMBL" id="JAWQEG010002791">
    <property type="protein sequence ID" value="KAK3869689.1"/>
    <property type="molecule type" value="Genomic_DNA"/>
</dbReference>
<organism evidence="2 3">
    <name type="scientific">Petrolisthes cinctipes</name>
    <name type="common">Flat porcelain crab</name>
    <dbReference type="NCBI Taxonomy" id="88211"/>
    <lineage>
        <taxon>Eukaryota</taxon>
        <taxon>Metazoa</taxon>
        <taxon>Ecdysozoa</taxon>
        <taxon>Arthropoda</taxon>
        <taxon>Crustacea</taxon>
        <taxon>Multicrustacea</taxon>
        <taxon>Malacostraca</taxon>
        <taxon>Eumalacostraca</taxon>
        <taxon>Eucarida</taxon>
        <taxon>Decapoda</taxon>
        <taxon>Pleocyemata</taxon>
        <taxon>Anomura</taxon>
        <taxon>Galatheoidea</taxon>
        <taxon>Porcellanidae</taxon>
        <taxon>Petrolisthes</taxon>
    </lineage>
</organism>